<organism evidence="4 5">
    <name type="scientific">Plasmodiophora brassicae</name>
    <name type="common">Clubroot disease agent</name>
    <dbReference type="NCBI Taxonomy" id="37360"/>
    <lineage>
        <taxon>Eukaryota</taxon>
        <taxon>Sar</taxon>
        <taxon>Rhizaria</taxon>
        <taxon>Endomyxa</taxon>
        <taxon>Phytomyxea</taxon>
        <taxon>Plasmodiophorida</taxon>
        <taxon>Plasmodiophoridae</taxon>
        <taxon>Plasmodiophora</taxon>
    </lineage>
</organism>
<dbReference type="InterPro" id="IPR023370">
    <property type="entry name" value="TrmO-like_N"/>
</dbReference>
<dbReference type="STRING" id="37360.A0A0G4ILV6"/>
<evidence type="ECO:0000256" key="2">
    <source>
        <dbReference type="ARBA" id="ARBA00033753"/>
    </source>
</evidence>
<reference evidence="4 5" key="1">
    <citation type="submission" date="2015-02" db="EMBL/GenBank/DDBJ databases">
        <authorList>
            <person name="Chooi Y.-H."/>
        </authorList>
    </citation>
    <scope>NUCLEOTIDE SEQUENCE [LARGE SCALE GENOMIC DNA]</scope>
    <source>
        <strain evidence="4">E3</strain>
    </source>
</reference>
<dbReference type="EMBL" id="CDSF01000057">
    <property type="protein sequence ID" value="CEO96241.1"/>
    <property type="molecule type" value="Genomic_DNA"/>
</dbReference>
<dbReference type="AlphaFoldDB" id="A0A0G4ILV6"/>
<evidence type="ECO:0000313" key="4">
    <source>
        <dbReference type="EMBL" id="CEO96241.1"/>
    </source>
</evidence>
<evidence type="ECO:0000313" key="5">
    <source>
        <dbReference type="Proteomes" id="UP000039324"/>
    </source>
</evidence>
<dbReference type="Gene3D" id="2.40.30.70">
    <property type="entry name" value="YaeB-like"/>
    <property type="match status" value="1"/>
</dbReference>
<dbReference type="InterPro" id="IPR036414">
    <property type="entry name" value="YaeB_N_sf"/>
</dbReference>
<accession>A0A0G4ILV6</accession>
<dbReference type="InterPro" id="IPR036413">
    <property type="entry name" value="YaeB-like_sf"/>
</dbReference>
<dbReference type="SUPFAM" id="SSF118196">
    <property type="entry name" value="YaeB-like"/>
    <property type="match status" value="1"/>
</dbReference>
<protein>
    <recommendedName>
        <fullName evidence="3">TsaA-like domain-containing protein</fullName>
    </recommendedName>
</protein>
<proteinExistence type="inferred from homology"/>
<keyword evidence="1" id="KW-0949">S-adenosyl-L-methionine</keyword>
<gene>
    <name evidence="4" type="ORF">PBRA_004912</name>
</gene>
<dbReference type="PANTHER" id="PTHR12818:SF0">
    <property type="entry name" value="TRNA (ADENINE(37)-N6)-METHYLTRANSFERASE"/>
    <property type="match status" value="1"/>
</dbReference>
<dbReference type="Gene3D" id="3.30.2310.10">
    <property type="entry name" value="YaeB-like"/>
    <property type="match status" value="1"/>
</dbReference>
<comment type="similarity">
    <text evidence="2">Belongs to the tRNA methyltransferase O family.</text>
</comment>
<dbReference type="InterPro" id="IPR040372">
    <property type="entry name" value="YaeB-like"/>
</dbReference>
<dbReference type="PANTHER" id="PTHR12818">
    <property type="entry name" value="TRNA (ADENINE(37)-N6)-METHYLTRANSFERASE"/>
    <property type="match status" value="1"/>
</dbReference>
<name>A0A0G4ILV6_PLABS</name>
<dbReference type="OMA" id="LIFIFHE"/>
<dbReference type="PROSITE" id="PS51668">
    <property type="entry name" value="TSAA_2"/>
    <property type="match status" value="1"/>
</dbReference>
<dbReference type="Pfam" id="PF01980">
    <property type="entry name" value="TrmO_N"/>
    <property type="match status" value="1"/>
</dbReference>
<keyword evidence="5" id="KW-1185">Reference proteome</keyword>
<feature type="domain" description="TsaA-like" evidence="3">
    <location>
        <begin position="81"/>
        <end position="241"/>
    </location>
</feature>
<evidence type="ECO:0000259" key="3">
    <source>
        <dbReference type="PROSITE" id="PS51668"/>
    </source>
</evidence>
<sequence length="351" mass="38136">MRVVLVAACCVGGSVLSAALFIAANRLWKRCAQAEKQAADLQVSLKKERRKRFDERVGRTKAERLVRELRLQTNPAGIASLKPIGVLQSVFRDRRGTPRQSLLVPHARARLTLNVDVQGKGDCLLSVDDAAGVISPIASAASLEGLSEFSHVWLIGTFHENTDGGAASRFKAKVAPPRLNGAKVGVFATRSPHRPVPLSLTVARLDAVVDGTLWLSGADLLDGTPILDVKPYVARYDSIPGATCPEWVGDLAVGETAGVLIEDDADRNLSDLVASMQFYDDADDVRDLIREVLQRDIRSVYQAQRPESRNESFCVRLDRLIVRYTVGAGRIVTVTSISLDGDTQERAASTQ</sequence>
<dbReference type="Proteomes" id="UP000039324">
    <property type="component" value="Unassembled WGS sequence"/>
</dbReference>
<evidence type="ECO:0000256" key="1">
    <source>
        <dbReference type="ARBA" id="ARBA00022691"/>
    </source>
</evidence>
<dbReference type="OrthoDB" id="4882at2759"/>
<dbReference type="CDD" id="cd09281">
    <property type="entry name" value="UPF0066"/>
    <property type="match status" value="1"/>
</dbReference>